<keyword evidence="4 8" id="KW-0378">Hydrolase</keyword>
<dbReference type="EMBL" id="JAVLVU010000001">
    <property type="protein sequence ID" value="MDT3403948.1"/>
    <property type="molecule type" value="Genomic_DNA"/>
</dbReference>
<keyword evidence="9" id="KW-1185">Reference proteome</keyword>
<evidence type="ECO:0000256" key="2">
    <source>
        <dbReference type="ARBA" id="ARBA00005336"/>
    </source>
</evidence>
<evidence type="ECO:0000256" key="1">
    <source>
        <dbReference type="ARBA" id="ARBA00001231"/>
    </source>
</evidence>
<reference evidence="9" key="1">
    <citation type="submission" date="2023-07" db="EMBL/GenBank/DDBJ databases">
        <title>Functional and genomic diversity of the sorghum phyllosphere microbiome.</title>
        <authorList>
            <person name="Shade A."/>
        </authorList>
    </citation>
    <scope>NUCLEOTIDE SEQUENCE [LARGE SCALE GENOMIC DNA]</scope>
    <source>
        <strain evidence="9">SORGH_AS_0422</strain>
    </source>
</reference>
<evidence type="ECO:0000256" key="5">
    <source>
        <dbReference type="ARBA" id="ARBA00023295"/>
    </source>
</evidence>
<evidence type="ECO:0000256" key="4">
    <source>
        <dbReference type="ARBA" id="ARBA00022801"/>
    </source>
</evidence>
<dbReference type="SUPFAM" id="SSF52279">
    <property type="entry name" value="Beta-D-glucan exohydrolase, C-terminal domain"/>
    <property type="match status" value="1"/>
</dbReference>
<dbReference type="InterPro" id="IPR036881">
    <property type="entry name" value="Glyco_hydro_3_C_sf"/>
</dbReference>
<protein>
    <recommendedName>
        <fullName evidence="3">beta-N-acetylhexosaminidase</fullName>
        <ecNumber evidence="3">3.2.1.52</ecNumber>
    </recommendedName>
</protein>
<dbReference type="GO" id="GO:0004563">
    <property type="term" value="F:beta-N-acetylhexosaminidase activity"/>
    <property type="evidence" value="ECO:0007669"/>
    <property type="project" value="UniProtKB-EC"/>
</dbReference>
<evidence type="ECO:0000256" key="3">
    <source>
        <dbReference type="ARBA" id="ARBA00012663"/>
    </source>
</evidence>
<dbReference type="PANTHER" id="PTHR30480">
    <property type="entry name" value="BETA-HEXOSAMINIDASE-RELATED"/>
    <property type="match status" value="1"/>
</dbReference>
<evidence type="ECO:0000313" key="8">
    <source>
        <dbReference type="EMBL" id="MDT3403948.1"/>
    </source>
</evidence>
<dbReference type="InterPro" id="IPR001764">
    <property type="entry name" value="Glyco_hydro_3_N"/>
</dbReference>
<feature type="chain" id="PRO_5047101225" description="beta-N-acetylhexosaminidase" evidence="6">
    <location>
        <begin position="24"/>
        <end position="576"/>
    </location>
</feature>
<gene>
    <name evidence="8" type="ORF">QE417_003020</name>
</gene>
<comment type="similarity">
    <text evidence="2">Belongs to the glycosyl hydrolase 3 family.</text>
</comment>
<accession>A0ABU3GVZ9</accession>
<dbReference type="InterPro" id="IPR050226">
    <property type="entry name" value="NagZ_Beta-hexosaminidase"/>
</dbReference>
<comment type="catalytic activity">
    <reaction evidence="1">
        <text>Hydrolysis of terminal non-reducing N-acetyl-D-hexosamine residues in N-acetyl-beta-D-hexosaminides.</text>
        <dbReference type="EC" id="3.2.1.52"/>
    </reaction>
</comment>
<dbReference type="InterPro" id="IPR017853">
    <property type="entry name" value="GH"/>
</dbReference>
<feature type="domain" description="Glycoside hydrolase family 3 N-terminal" evidence="7">
    <location>
        <begin position="50"/>
        <end position="363"/>
    </location>
</feature>
<dbReference type="EC" id="3.2.1.52" evidence="3"/>
<dbReference type="RefSeq" id="WP_311951293.1">
    <property type="nucleotide sequence ID" value="NZ_JAVLVU010000001.1"/>
</dbReference>
<dbReference type="Gene3D" id="3.20.20.300">
    <property type="entry name" value="Glycoside hydrolase, family 3, N-terminal domain"/>
    <property type="match status" value="1"/>
</dbReference>
<evidence type="ECO:0000259" key="7">
    <source>
        <dbReference type="Pfam" id="PF00933"/>
    </source>
</evidence>
<comment type="caution">
    <text evidence="8">The sequence shown here is derived from an EMBL/GenBank/DDBJ whole genome shotgun (WGS) entry which is preliminary data.</text>
</comment>
<dbReference type="PRINTS" id="PR00133">
    <property type="entry name" value="GLHYDRLASE3"/>
</dbReference>
<keyword evidence="5 8" id="KW-0326">Glycosidase</keyword>
<dbReference type="Pfam" id="PF00933">
    <property type="entry name" value="Glyco_hydro_3"/>
    <property type="match status" value="1"/>
</dbReference>
<proteinExistence type="inferred from homology"/>
<dbReference type="PANTHER" id="PTHR30480:SF13">
    <property type="entry name" value="BETA-HEXOSAMINIDASE"/>
    <property type="match status" value="1"/>
</dbReference>
<feature type="signal peptide" evidence="6">
    <location>
        <begin position="1"/>
        <end position="23"/>
    </location>
</feature>
<dbReference type="Gene3D" id="3.40.50.1700">
    <property type="entry name" value="Glycoside hydrolase family 3 C-terminal domain"/>
    <property type="match status" value="1"/>
</dbReference>
<dbReference type="InterPro" id="IPR036962">
    <property type="entry name" value="Glyco_hydro_3_N_sf"/>
</dbReference>
<evidence type="ECO:0000256" key="6">
    <source>
        <dbReference type="SAM" id="SignalP"/>
    </source>
</evidence>
<sequence>MTLSKIRIVFTTLGLLATGSAFAQQPDYITSLNASNHWVDSVFKKLNRKHKVSQLFFIRAHTNKGKAYEDSVAKVIKKEQPGGLVFFQGGPVRQAALTNNYQKLSPIPLLIAMDGEWGLGMRLDSTISYPYQMTLGAIQDENLIKQMGREVAYDFKRLGMHINFAPVVDVNNNPNNPVINYRSFGDDKYKVALRSIAYMQGMQEAGLITSAKHFPGHGDTNVDSHYDLPLLNFSKQRLDTLEEYPFKQAIQAGISGIMVAHMSIPALDATKNLPSSLSKPIVTGLLRDSLGFKGLIFSDAMEMKGVVKYFPDGEADLRAFMAGNDVIELSQNSCRAIRKIKVAVRHGDIPEAELDAKVKRVLTAKYFAGLAAYQPARADSISQNLNRSEAKELVQKLSDAAITLLQDNVLQQYNPLLKTALISIGVNAATPYQQELAKTYTNSTLFTLEKTASAAQVNKLLSDVRGYSQIIVGVHDTRLRPQSKLDFNADVKNAIVQLAAYPHSVVSLFANPYTLAGMPGIEKAGALLMGYQKDDWMQRAATKVITGQLSPSGKLPVTVNAFFVNGSGISTSKSAM</sequence>
<evidence type="ECO:0000313" key="9">
    <source>
        <dbReference type="Proteomes" id="UP001258315"/>
    </source>
</evidence>
<dbReference type="SUPFAM" id="SSF51445">
    <property type="entry name" value="(Trans)glycosidases"/>
    <property type="match status" value="1"/>
</dbReference>
<name>A0ABU3GVZ9_9SPHI</name>
<keyword evidence="6" id="KW-0732">Signal</keyword>
<dbReference type="Proteomes" id="UP001258315">
    <property type="component" value="Unassembled WGS sequence"/>
</dbReference>
<organism evidence="8 9">
    <name type="scientific">Mucilaginibacter terrae</name>
    <dbReference type="NCBI Taxonomy" id="1955052"/>
    <lineage>
        <taxon>Bacteria</taxon>
        <taxon>Pseudomonadati</taxon>
        <taxon>Bacteroidota</taxon>
        <taxon>Sphingobacteriia</taxon>
        <taxon>Sphingobacteriales</taxon>
        <taxon>Sphingobacteriaceae</taxon>
        <taxon>Mucilaginibacter</taxon>
    </lineage>
</organism>